<proteinExistence type="predicted"/>
<protein>
    <submittedName>
        <fullName evidence="3">4'-phosphopantetheinyl transferase</fullName>
        <ecNumber evidence="3">2.7.8.-</ecNumber>
    </submittedName>
</protein>
<dbReference type="Pfam" id="PF01648">
    <property type="entry name" value="ACPS"/>
    <property type="match status" value="1"/>
</dbReference>
<reference evidence="3 4" key="1">
    <citation type="submission" date="2020-03" db="EMBL/GenBank/DDBJ databases">
        <title>Sequencing the genomes of 1000 actinobacteria strains.</title>
        <authorList>
            <person name="Klenk H.-P."/>
        </authorList>
    </citation>
    <scope>NUCLEOTIDE SEQUENCE [LARGE SCALE GENOMIC DNA]</scope>
    <source>
        <strain evidence="3 4">DSM 18964</strain>
    </source>
</reference>
<evidence type="ECO:0000313" key="4">
    <source>
        <dbReference type="Proteomes" id="UP000576792"/>
    </source>
</evidence>
<evidence type="ECO:0000259" key="2">
    <source>
        <dbReference type="Pfam" id="PF01648"/>
    </source>
</evidence>
<organism evidence="3 4">
    <name type="scientific">Brevibacterium marinum</name>
    <dbReference type="NCBI Taxonomy" id="418643"/>
    <lineage>
        <taxon>Bacteria</taxon>
        <taxon>Bacillati</taxon>
        <taxon>Actinomycetota</taxon>
        <taxon>Actinomycetes</taxon>
        <taxon>Micrococcales</taxon>
        <taxon>Brevibacteriaceae</taxon>
        <taxon>Brevibacterium</taxon>
    </lineage>
</organism>
<dbReference type="Proteomes" id="UP000576792">
    <property type="component" value="Unassembled WGS sequence"/>
</dbReference>
<dbReference type="InterPro" id="IPR037143">
    <property type="entry name" value="4-PPantetheinyl_Trfase_dom_sf"/>
</dbReference>
<dbReference type="GO" id="GO:0000287">
    <property type="term" value="F:magnesium ion binding"/>
    <property type="evidence" value="ECO:0007669"/>
    <property type="project" value="InterPro"/>
</dbReference>
<gene>
    <name evidence="3" type="ORF">BKA07_001398</name>
</gene>
<dbReference type="GO" id="GO:0008897">
    <property type="term" value="F:holo-[acyl-carrier-protein] synthase activity"/>
    <property type="evidence" value="ECO:0007669"/>
    <property type="project" value="InterPro"/>
</dbReference>
<evidence type="ECO:0000313" key="3">
    <source>
        <dbReference type="EMBL" id="NJC56363.1"/>
    </source>
</evidence>
<dbReference type="AlphaFoldDB" id="A0A846S0A2"/>
<comment type="caution">
    <text evidence="3">The sequence shown here is derived from an EMBL/GenBank/DDBJ whole genome shotgun (WGS) entry which is preliminary data.</text>
</comment>
<dbReference type="SUPFAM" id="SSF56214">
    <property type="entry name" value="4'-phosphopantetheinyl transferase"/>
    <property type="match status" value="2"/>
</dbReference>
<feature type="domain" description="4'-phosphopantetheinyl transferase" evidence="2">
    <location>
        <begin position="132"/>
        <end position="207"/>
    </location>
</feature>
<accession>A0A846S0A2</accession>
<dbReference type="EMBL" id="JAATJN010000001">
    <property type="protein sequence ID" value="NJC56363.1"/>
    <property type="molecule type" value="Genomic_DNA"/>
</dbReference>
<dbReference type="InterPro" id="IPR008278">
    <property type="entry name" value="4-PPantetheinyl_Trfase_dom"/>
</dbReference>
<sequence>MTGAGIEYLVCDVSAVREAHAHHPWLTSILSAAEVERSDRLRHASDRTAYRCAHLVLRLITARRLGLDAGSAGSLDFTRRCRSCGGSHGKPQVARASADVSAGAGAGAAGAEVSLSRSGTMLLVASAPPSSPIGVDIEGVPSTVFSGFDDYVLAPGESAAGCADTDRKRLELWVAKEAALKTTGHGLSVEPHKLEVVRTGDEVSAVDVTDVWTSAISAPEHAELDRLNLTSVPCRPSHAAALSCADRLPVTSLKLTDLLSG</sequence>
<keyword evidence="4" id="KW-1185">Reference proteome</keyword>
<keyword evidence="1 3" id="KW-0808">Transferase</keyword>
<evidence type="ECO:0000256" key="1">
    <source>
        <dbReference type="ARBA" id="ARBA00022679"/>
    </source>
</evidence>
<name>A0A846S0A2_9MICO</name>
<dbReference type="Gene3D" id="3.90.470.20">
    <property type="entry name" value="4'-phosphopantetheinyl transferase domain"/>
    <property type="match status" value="1"/>
</dbReference>
<dbReference type="EC" id="2.7.8.-" evidence="3"/>
<dbReference type="RefSeq" id="WP_167950249.1">
    <property type="nucleotide sequence ID" value="NZ_BAAAPQ010000026.1"/>
</dbReference>